<dbReference type="EMBL" id="MK072333">
    <property type="protein sequence ID" value="AYV82017.1"/>
    <property type="molecule type" value="Genomic_DNA"/>
</dbReference>
<accession>A0A3G5A474</accession>
<dbReference type="SUPFAM" id="SSF54060">
    <property type="entry name" value="His-Me finger endonucleases"/>
    <property type="match status" value="1"/>
</dbReference>
<evidence type="ECO:0000313" key="2">
    <source>
        <dbReference type="EMBL" id="AYV82017.1"/>
    </source>
</evidence>
<protein>
    <recommendedName>
        <fullName evidence="1">NUMOD4 domain-containing protein</fullName>
    </recommendedName>
</protein>
<feature type="domain" description="NUMOD4" evidence="1">
    <location>
        <begin position="13"/>
        <end position="56"/>
    </location>
</feature>
<proteinExistence type="predicted"/>
<gene>
    <name evidence="2" type="ORF">Homavirus2_21</name>
</gene>
<evidence type="ECO:0000259" key="1">
    <source>
        <dbReference type="Pfam" id="PF07463"/>
    </source>
</evidence>
<dbReference type="InterPro" id="IPR010902">
    <property type="entry name" value="NUMOD4"/>
</dbReference>
<reference evidence="2" key="1">
    <citation type="submission" date="2018-10" db="EMBL/GenBank/DDBJ databases">
        <title>Hidden diversity of soil giant viruses.</title>
        <authorList>
            <person name="Schulz F."/>
            <person name="Alteio L."/>
            <person name="Goudeau D."/>
            <person name="Ryan E.M."/>
            <person name="Malmstrom R.R."/>
            <person name="Blanchard J."/>
            <person name="Woyke T."/>
        </authorList>
    </citation>
    <scope>NUCLEOTIDE SEQUENCE</scope>
    <source>
        <strain evidence="2">HOV1</strain>
    </source>
</reference>
<dbReference type="GO" id="GO:0016788">
    <property type="term" value="F:hydrolase activity, acting on ester bonds"/>
    <property type="evidence" value="ECO:0007669"/>
    <property type="project" value="InterPro"/>
</dbReference>
<sequence length="98" mass="11385">MKKKTPVTKSKEEIWKPISDCSSYSVSSEGNIRLDSTKENLLQVLDKTGYLKVQLYNDIGEQRFVWVHIVVAETFLSRPKYWLPCLKYADLFPPQGPY</sequence>
<dbReference type="InterPro" id="IPR044925">
    <property type="entry name" value="His-Me_finger_sf"/>
</dbReference>
<dbReference type="Gene3D" id="3.90.75.20">
    <property type="match status" value="1"/>
</dbReference>
<name>A0A3G5A474_9VIRU</name>
<organism evidence="2">
    <name type="scientific">Homavirus sp</name>
    <dbReference type="NCBI Taxonomy" id="2487769"/>
    <lineage>
        <taxon>Viruses</taxon>
        <taxon>Varidnaviria</taxon>
        <taxon>Bamfordvirae</taxon>
        <taxon>Nucleocytoviricota</taxon>
        <taxon>Megaviricetes</taxon>
        <taxon>Imitervirales</taxon>
        <taxon>Mimiviridae</taxon>
        <taxon>Klosneuvirinae</taxon>
    </lineage>
</organism>
<dbReference type="Pfam" id="PF07463">
    <property type="entry name" value="NUMOD4"/>
    <property type="match status" value="1"/>
</dbReference>